<reference evidence="1 2" key="1">
    <citation type="submission" date="2015-01" db="EMBL/GenBank/DDBJ databases">
        <title>Evolution of Trichinella species and genotypes.</title>
        <authorList>
            <person name="Korhonen P.K."/>
            <person name="Edoardo P."/>
            <person name="Giuseppe L.R."/>
            <person name="Gasser R.B."/>
        </authorList>
    </citation>
    <scope>NUCLEOTIDE SEQUENCE [LARGE SCALE GENOMIC DNA]</scope>
    <source>
        <strain evidence="1">ISS1029</strain>
    </source>
</reference>
<dbReference type="Proteomes" id="UP000055024">
    <property type="component" value="Unassembled WGS sequence"/>
</dbReference>
<sequence length="133" mass="15587">MNIIVQNLIINELLVLLKYNNFILLILNNPFLIKFSNFNGFTLYEGYRLSGCKQLPQFDPFITDESCSDQCSADDHCSAFKEKVQAYASESQIKLGHSMKNKKIMFFQRTVHAVYSYTPISFRKLWIRISSWR</sequence>
<dbReference type="OrthoDB" id="10470258at2759"/>
<evidence type="ECO:0008006" key="3">
    <source>
        <dbReference type="Google" id="ProtNLM"/>
    </source>
</evidence>
<dbReference type="AlphaFoldDB" id="A0A0V1H4X7"/>
<organism evidence="1 2">
    <name type="scientific">Trichinella zimbabwensis</name>
    <dbReference type="NCBI Taxonomy" id="268475"/>
    <lineage>
        <taxon>Eukaryota</taxon>
        <taxon>Metazoa</taxon>
        <taxon>Ecdysozoa</taxon>
        <taxon>Nematoda</taxon>
        <taxon>Enoplea</taxon>
        <taxon>Dorylaimia</taxon>
        <taxon>Trichinellida</taxon>
        <taxon>Trichinellidae</taxon>
        <taxon>Trichinella</taxon>
    </lineage>
</organism>
<dbReference type="EMBL" id="JYDP01000139">
    <property type="protein sequence ID" value="KRZ05458.1"/>
    <property type="molecule type" value="Genomic_DNA"/>
</dbReference>
<evidence type="ECO:0000313" key="2">
    <source>
        <dbReference type="Proteomes" id="UP000055024"/>
    </source>
</evidence>
<evidence type="ECO:0000313" key="1">
    <source>
        <dbReference type="EMBL" id="KRZ05458.1"/>
    </source>
</evidence>
<keyword evidence="2" id="KW-1185">Reference proteome</keyword>
<protein>
    <recommendedName>
        <fullName evidence="3">Apple domain-containing protein</fullName>
    </recommendedName>
</protein>
<comment type="caution">
    <text evidence="1">The sequence shown here is derived from an EMBL/GenBank/DDBJ whole genome shotgun (WGS) entry which is preliminary data.</text>
</comment>
<accession>A0A0V1H4X7</accession>
<name>A0A0V1H4X7_9BILA</name>
<proteinExistence type="predicted"/>
<gene>
    <name evidence="1" type="ORF">T11_16464</name>
</gene>